<keyword evidence="6" id="KW-1185">Reference proteome</keyword>
<dbReference type="CDD" id="cd06429">
    <property type="entry name" value="GT8_like_1"/>
    <property type="match status" value="1"/>
</dbReference>
<accession>A0A3L6TPQ7</accession>
<protein>
    <submittedName>
        <fullName evidence="5">Galacturonosyltransferase 7 isoform X1</fullName>
    </submittedName>
</protein>
<feature type="compositionally biased region" description="Basic and acidic residues" evidence="4">
    <location>
        <begin position="771"/>
        <end position="787"/>
    </location>
</feature>
<dbReference type="Pfam" id="PF25557">
    <property type="entry name" value="GAUT_1"/>
    <property type="match status" value="1"/>
</dbReference>
<organism evidence="5 6">
    <name type="scientific">Panicum miliaceum</name>
    <name type="common">Proso millet</name>
    <name type="synonym">Broomcorn millet</name>
    <dbReference type="NCBI Taxonomy" id="4540"/>
    <lineage>
        <taxon>Eukaryota</taxon>
        <taxon>Viridiplantae</taxon>
        <taxon>Streptophyta</taxon>
        <taxon>Embryophyta</taxon>
        <taxon>Tracheophyta</taxon>
        <taxon>Spermatophyta</taxon>
        <taxon>Magnoliopsida</taxon>
        <taxon>Liliopsida</taxon>
        <taxon>Poales</taxon>
        <taxon>Poaceae</taxon>
        <taxon>PACMAD clade</taxon>
        <taxon>Panicoideae</taxon>
        <taxon>Panicodae</taxon>
        <taxon>Paniceae</taxon>
        <taxon>Panicinae</taxon>
        <taxon>Panicum</taxon>
        <taxon>Panicum sect. Panicum</taxon>
    </lineage>
</organism>
<comment type="caution">
    <text evidence="5">The sequence shown here is derived from an EMBL/GenBank/DDBJ whole genome shotgun (WGS) entry which is preliminary data.</text>
</comment>
<evidence type="ECO:0000256" key="2">
    <source>
        <dbReference type="ARBA" id="ARBA00006351"/>
    </source>
</evidence>
<dbReference type="STRING" id="4540.A0A3L6TPQ7"/>
<evidence type="ECO:0000313" key="6">
    <source>
        <dbReference type="Proteomes" id="UP000275267"/>
    </source>
</evidence>
<dbReference type="GO" id="GO:0045489">
    <property type="term" value="P:pectin biosynthetic process"/>
    <property type="evidence" value="ECO:0007669"/>
    <property type="project" value="UniProtKB-UniPathway"/>
</dbReference>
<dbReference type="Proteomes" id="UP000275267">
    <property type="component" value="Unassembled WGS sequence"/>
</dbReference>
<sequence length="820" mass="92988">MKATAPPAKRRRGPRLAVLVLVFCSLLVPIAFLFNRFPAVYVTDERPQQEIDLPSFGRLGFENGGSVNEVRSGSAGVTEVNAEAQGEPNRRRLAETLADRLTLHVQAVIHLAITHALPLQGSFSPLILALVLAESWVRHWLIHPTRFLGAVRTLPALALNQKGDRVIRPRRVQNADEVEKAKACQLEFGSYCLWSIEHKEVMRDAVVKRLKDQLFVARSYYPSIAKLKGKEALTRELKQNIQEHERVLSESIVDADLPSFIKKKIERMDQSIARAKSCTVDCNNVDRKLRQILHMTEDEAHFHMKQSAYLYNLGVHTMPKSHHCLNMRLTVEYFKSTPLDPDDSPAHKFNNPEHRHYVILSKNVLAASVVINSTVSSCEDTENVVFHVLTDAQNFYATKHWFARNSYRESAVDVINYEQIIFENFPEFGTQLLYLPEEFRVLISSLERPTEKSRMEYLSVFSHSHFFIPKIFKDLKKVIILDDDVVVQRDLSFLWNLDMGDKVNGAVRFCGLKLGQLRNLLGRTMYDPQSCAWMSGVNVIDLDKWREHNVTENYLQLLRKFGNNDDEASLRAAALPISLLSFQHLLYPLDERLTLSGLGYDYGIKEEVAQSSTSLHYNGNMKPWLELGIPDYRKYWKRFLTRDERFMDECNLEELVLSSKDNAVDDGGDVAVRLQYLKLFMKTLLDFHLKVQRFKTARIGLDGTAGETKESGGWAGAPAVRTWGGAEEAGGAIGAMLGPAGFLRGRRGACGNWEGEEKSGRGRSPFAVDRGGGRREKLRGGGRREPGAQRGRRRPPVARFMGRRTQPRTMDHGGVEVFRG</sequence>
<dbReference type="OrthoDB" id="411524at2759"/>
<dbReference type="GO" id="GO:0047262">
    <property type="term" value="F:polygalacturonate 4-alpha-galacturonosyltransferase activity"/>
    <property type="evidence" value="ECO:0007669"/>
    <property type="project" value="InterPro"/>
</dbReference>
<evidence type="ECO:0000313" key="5">
    <source>
        <dbReference type="EMBL" id="RLN41646.1"/>
    </source>
</evidence>
<name>A0A3L6TPQ7_PANMI</name>
<proteinExistence type="inferred from homology"/>
<gene>
    <name evidence="5" type="ORF">C2845_PM01G13970</name>
</gene>
<evidence type="ECO:0000256" key="4">
    <source>
        <dbReference type="SAM" id="MobiDB-lite"/>
    </source>
</evidence>
<keyword evidence="3" id="KW-0328">Glycosyltransferase</keyword>
<evidence type="ECO:0000256" key="3">
    <source>
        <dbReference type="ARBA" id="ARBA00022676"/>
    </source>
</evidence>
<dbReference type="Gene3D" id="3.90.550.10">
    <property type="entry name" value="Spore Coat Polysaccharide Biosynthesis Protein SpsA, Chain A"/>
    <property type="match status" value="1"/>
</dbReference>
<keyword evidence="3" id="KW-0808">Transferase</keyword>
<dbReference type="UniPathway" id="UPA00845"/>
<dbReference type="EMBL" id="PQIB02000001">
    <property type="protein sequence ID" value="RLN41646.1"/>
    <property type="molecule type" value="Genomic_DNA"/>
</dbReference>
<dbReference type="InterPro" id="IPR029993">
    <property type="entry name" value="GAUT"/>
</dbReference>
<dbReference type="PANTHER" id="PTHR32116:SF12">
    <property type="entry name" value="GALACTURONOSYLTRANSFERASE 7-RELATED"/>
    <property type="match status" value="1"/>
</dbReference>
<dbReference type="AlphaFoldDB" id="A0A3L6TPQ7"/>
<evidence type="ECO:0000256" key="1">
    <source>
        <dbReference type="ARBA" id="ARBA00004877"/>
    </source>
</evidence>
<reference evidence="6" key="1">
    <citation type="journal article" date="2019" name="Nat. Commun.">
        <title>The genome of broomcorn millet.</title>
        <authorList>
            <person name="Zou C."/>
            <person name="Miki D."/>
            <person name="Li D."/>
            <person name="Tang Q."/>
            <person name="Xiao L."/>
            <person name="Rajput S."/>
            <person name="Deng P."/>
            <person name="Jia W."/>
            <person name="Huang R."/>
            <person name="Zhang M."/>
            <person name="Sun Y."/>
            <person name="Hu J."/>
            <person name="Fu X."/>
            <person name="Schnable P.S."/>
            <person name="Li F."/>
            <person name="Zhang H."/>
            <person name="Feng B."/>
            <person name="Zhu X."/>
            <person name="Liu R."/>
            <person name="Schnable J.C."/>
            <person name="Zhu J.-K."/>
            <person name="Zhang H."/>
        </authorList>
    </citation>
    <scope>NUCLEOTIDE SEQUENCE [LARGE SCALE GENOMIC DNA]</scope>
</reference>
<comment type="similarity">
    <text evidence="2">Belongs to the glycosyltransferase 8 family.</text>
</comment>
<dbReference type="InterPro" id="IPR029044">
    <property type="entry name" value="Nucleotide-diphossugar_trans"/>
</dbReference>
<feature type="region of interest" description="Disordered" evidence="4">
    <location>
        <begin position="752"/>
        <end position="820"/>
    </location>
</feature>
<dbReference type="SUPFAM" id="SSF53448">
    <property type="entry name" value="Nucleotide-diphospho-sugar transferases"/>
    <property type="match status" value="1"/>
</dbReference>
<comment type="pathway">
    <text evidence="1">Glycan metabolism; pectin biosynthesis.</text>
</comment>
<feature type="compositionally biased region" description="Basic residues" evidence="4">
    <location>
        <begin position="790"/>
        <end position="806"/>
    </location>
</feature>
<dbReference type="InterPro" id="IPR002495">
    <property type="entry name" value="Glyco_trans_8"/>
</dbReference>
<feature type="compositionally biased region" description="Basic and acidic residues" evidence="4">
    <location>
        <begin position="809"/>
        <end position="820"/>
    </location>
</feature>
<dbReference type="Pfam" id="PF01501">
    <property type="entry name" value="Glyco_transf_8"/>
    <property type="match status" value="1"/>
</dbReference>
<dbReference type="PANTHER" id="PTHR32116">
    <property type="entry name" value="GALACTURONOSYLTRANSFERASE 4-RELATED"/>
    <property type="match status" value="1"/>
</dbReference>